<sequence length="1060" mass="117550">MFSSSTSFRSIPCPVEDECGAPNCIFKHRLTPSQRAWQRIPELDELDSLPPRKRSKLEHSPAVSPSQPKPSKAFVGTLLSKNASGNANKLDSAGSVSTTARDISPPPIPRRPTQSKPARPSQQKPETLNPRMLVAPPAGHATRVLYLSKLHEAMVAVNERLLKDGTPKQRQSHMTPEQLIKLALDEEERMARENPSVYANVIKMSMVAHKKMSLEEWILKQQKTSILATEKQNPYSHVSPSITGLSTIQELQVLPCLLAKQDGLEKFGYVTSVPSEEGVNAARAALASCDYWEKCERCDSRFQVFPDRRQDGALTSGGECRHHPLRPVIPPKDPATKGPSGKVYPCCNEPIGTSQGCETMQSHVFKIADKNRLACVMQYEETPENPAALANRAVSFDCEMGWTTAGLELIRLTAVSWPKGDLLIDVLVKPLGTVLDLNSRFSGVRPEQFADALPYQESKSLETKNAQQLEIVESPRVARQLLFKLIGPTTPLIGHAIENDLNAVRVVHPCIIDTVLLYPVRGGLPLRKSLKAAANEFLGRSIQGGGAAGHDSKEDAKATGDLVLLKVKHKWTSLLGKGWKVAQGGKLIQPPSQGLEGTFPRTTLCIEESCRRKTAALGKDAAKIVQSEGAVLEAEILSCKGLAAERFRAALDSRRSGPSTHAPDIKDGKQRLGVKDAASNFLSPPSLPWRKPKQPLARSPPPPVVHYRLNNITATADPLKNRETFLILTPLARFYPGYFDNLLKLTYPHDLISVGFIIPKDSTGNTAARQLQERIKKIQALPEGQRFASITILRQDFEPPLSSQLEADRHKMDRQRDRRAAMAKARNALLFTTLGPTTSWVLWLDSDIVETPPTLIQDLARHDRPIIVPNCYQRFRNPDTGKSDIRPYDFNSWVDSEQAQALAKNMGADDILLEGYAEMATYRTLMAHLYDGLTEPDPDAHKEIFLDGVGGTALLVKADVHRDGAMFPPFAFYHLIETEGFAKMAARLGWKSFGLPNYLVRWNCPRTTRCVAYYLLKAHCILQAWRSCTRWDEGWMIHAGRPRESSETGERAEAQMYVGM</sequence>
<dbReference type="EMBL" id="VIBQ01000062">
    <property type="protein sequence ID" value="KAB8556637.1"/>
    <property type="molecule type" value="Genomic_DNA"/>
</dbReference>
<comment type="similarity">
    <text evidence="2">Belongs to the ANP1/MMN9/VAN1 family.</text>
</comment>
<dbReference type="GO" id="GO:0003676">
    <property type="term" value="F:nucleic acid binding"/>
    <property type="evidence" value="ECO:0007669"/>
    <property type="project" value="InterPro"/>
</dbReference>
<evidence type="ECO:0000313" key="5">
    <source>
        <dbReference type="EMBL" id="KAB8556637.1"/>
    </source>
</evidence>
<dbReference type="Gene3D" id="3.90.550.10">
    <property type="entry name" value="Spore Coat Polysaccharide Biosynthesis Protein SpsA, Chain A"/>
    <property type="match status" value="1"/>
</dbReference>
<dbReference type="SUPFAM" id="SSF53448">
    <property type="entry name" value="Nucleotide-diphospho-sugar transferases"/>
    <property type="match status" value="1"/>
</dbReference>
<dbReference type="Pfam" id="PF03452">
    <property type="entry name" value="Anp1"/>
    <property type="match status" value="1"/>
</dbReference>
<dbReference type="InterPro" id="IPR013520">
    <property type="entry name" value="Ribonucl_H"/>
</dbReference>
<keyword evidence="6" id="KW-1185">Reference proteome</keyword>
<feature type="compositionally biased region" description="Polar residues" evidence="3">
    <location>
        <begin position="114"/>
        <end position="126"/>
    </location>
</feature>
<dbReference type="SMART" id="SM00479">
    <property type="entry name" value="EXOIII"/>
    <property type="match status" value="1"/>
</dbReference>
<keyword evidence="1" id="KW-0269">Exonuclease</keyword>
<feature type="region of interest" description="Disordered" evidence="3">
    <location>
        <begin position="315"/>
        <end position="337"/>
    </location>
</feature>
<dbReference type="OrthoDB" id="541629at2759"/>
<dbReference type="GO" id="GO:0000009">
    <property type="term" value="F:alpha-1,6-mannosyltransferase activity"/>
    <property type="evidence" value="ECO:0007669"/>
    <property type="project" value="TreeGrafter"/>
</dbReference>
<gene>
    <name evidence="5" type="ORF">FH972_025673</name>
</gene>
<dbReference type="CDD" id="cd06145">
    <property type="entry name" value="REX1_like"/>
    <property type="match status" value="1"/>
</dbReference>
<comment type="caution">
    <text evidence="5">The sequence shown here is derived from an EMBL/GenBank/DDBJ whole genome shotgun (WGS) entry which is preliminary data.</text>
</comment>
<reference evidence="5 6" key="1">
    <citation type="submission" date="2019-06" db="EMBL/GenBank/DDBJ databases">
        <title>A chromosomal-level reference genome of Carpinus fangiana (Coryloideae, Betulaceae).</title>
        <authorList>
            <person name="Yang X."/>
            <person name="Wang Z."/>
            <person name="Zhang L."/>
            <person name="Hao G."/>
            <person name="Liu J."/>
            <person name="Yang Y."/>
        </authorList>
    </citation>
    <scope>NUCLEOTIDE SEQUENCE [LARGE SCALE GENOMIC DNA]</scope>
    <source>
        <strain evidence="5">Cfa_2016G</strain>
        <tissue evidence="5">Leaf</tissue>
    </source>
</reference>
<feature type="region of interest" description="Disordered" evidence="3">
    <location>
        <begin position="35"/>
        <end position="133"/>
    </location>
</feature>
<dbReference type="GO" id="GO:0006487">
    <property type="term" value="P:protein N-linked glycosylation"/>
    <property type="evidence" value="ECO:0007669"/>
    <property type="project" value="TreeGrafter"/>
</dbReference>
<dbReference type="InterPro" id="IPR029044">
    <property type="entry name" value="Nucleotide-diphossugar_trans"/>
</dbReference>
<dbReference type="Gene3D" id="3.30.420.10">
    <property type="entry name" value="Ribonuclease H-like superfamily/Ribonuclease H"/>
    <property type="match status" value="1"/>
</dbReference>
<dbReference type="InterPro" id="IPR052086">
    <property type="entry name" value="Mannan_Polymerase_Subunit"/>
</dbReference>
<dbReference type="GO" id="GO:0000032">
    <property type="term" value="P:cell wall mannoprotein biosynthetic process"/>
    <property type="evidence" value="ECO:0007669"/>
    <property type="project" value="TreeGrafter"/>
</dbReference>
<dbReference type="PANTHER" id="PTHR43083:SF6">
    <property type="entry name" value="MANNAN POLYMERASE COMPLEXES SUBUNIT MNN9"/>
    <property type="match status" value="1"/>
</dbReference>
<dbReference type="InterPro" id="IPR012337">
    <property type="entry name" value="RNaseH-like_sf"/>
</dbReference>
<protein>
    <recommendedName>
        <fullName evidence="4">Exonuclease domain-containing protein</fullName>
    </recommendedName>
</protein>
<dbReference type="GO" id="GO:0004527">
    <property type="term" value="F:exonuclease activity"/>
    <property type="evidence" value="ECO:0007669"/>
    <property type="project" value="UniProtKB-KW"/>
</dbReference>
<dbReference type="AlphaFoldDB" id="A0A5N6L2A8"/>
<feature type="compositionally biased region" description="Polar residues" evidence="3">
    <location>
        <begin position="79"/>
        <end position="101"/>
    </location>
</feature>
<name>A0A5N6L2A8_9ROSI</name>
<evidence type="ECO:0000259" key="4">
    <source>
        <dbReference type="SMART" id="SM00479"/>
    </source>
</evidence>
<accession>A0A5N6L2A8</accession>
<evidence type="ECO:0000256" key="2">
    <source>
        <dbReference type="ARBA" id="ARBA00037964"/>
    </source>
</evidence>
<dbReference type="PANTHER" id="PTHR43083">
    <property type="entry name" value="MANNAN POLYMERASE II"/>
    <property type="match status" value="1"/>
</dbReference>
<dbReference type="InterPro" id="IPR036397">
    <property type="entry name" value="RNaseH_sf"/>
</dbReference>
<feature type="domain" description="Exonuclease" evidence="4">
    <location>
        <begin position="392"/>
        <end position="572"/>
    </location>
</feature>
<organism evidence="5 6">
    <name type="scientific">Carpinus fangiana</name>
    <dbReference type="NCBI Taxonomy" id="176857"/>
    <lineage>
        <taxon>Eukaryota</taxon>
        <taxon>Viridiplantae</taxon>
        <taxon>Streptophyta</taxon>
        <taxon>Embryophyta</taxon>
        <taxon>Tracheophyta</taxon>
        <taxon>Spermatophyta</taxon>
        <taxon>Magnoliopsida</taxon>
        <taxon>eudicotyledons</taxon>
        <taxon>Gunneridae</taxon>
        <taxon>Pentapetalae</taxon>
        <taxon>rosids</taxon>
        <taxon>fabids</taxon>
        <taxon>Fagales</taxon>
        <taxon>Betulaceae</taxon>
        <taxon>Carpinus</taxon>
    </lineage>
</organism>
<evidence type="ECO:0000256" key="1">
    <source>
        <dbReference type="ARBA" id="ARBA00022839"/>
    </source>
</evidence>
<keyword evidence="1" id="KW-0378">Hydrolase</keyword>
<dbReference type="GO" id="GO:0000136">
    <property type="term" value="C:mannan polymerase complex"/>
    <property type="evidence" value="ECO:0007669"/>
    <property type="project" value="TreeGrafter"/>
</dbReference>
<evidence type="ECO:0000313" key="6">
    <source>
        <dbReference type="Proteomes" id="UP000327013"/>
    </source>
</evidence>
<proteinExistence type="inferred from homology"/>
<dbReference type="Proteomes" id="UP000327013">
    <property type="component" value="Unassembled WGS sequence"/>
</dbReference>
<keyword evidence="1" id="KW-0540">Nuclease</keyword>
<dbReference type="SUPFAM" id="SSF53098">
    <property type="entry name" value="Ribonuclease H-like"/>
    <property type="match status" value="1"/>
</dbReference>
<feature type="region of interest" description="Disordered" evidence="3">
    <location>
        <begin position="679"/>
        <end position="702"/>
    </location>
</feature>
<evidence type="ECO:0000256" key="3">
    <source>
        <dbReference type="SAM" id="MobiDB-lite"/>
    </source>
</evidence>
<dbReference type="InterPro" id="IPR034922">
    <property type="entry name" value="REX1-like_exo"/>
</dbReference>